<dbReference type="InterPro" id="IPR036259">
    <property type="entry name" value="MFS_trans_sf"/>
</dbReference>
<comment type="caution">
    <text evidence="1">The sequence shown here is derived from an EMBL/GenBank/DDBJ whole genome shotgun (WGS) entry which is preliminary data.</text>
</comment>
<keyword evidence="2" id="KW-1185">Reference proteome</keyword>
<proteinExistence type="predicted"/>
<dbReference type="AlphaFoldDB" id="A0AAN9FGC3"/>
<protein>
    <submittedName>
        <fullName evidence="1">Uncharacterized protein</fullName>
    </submittedName>
</protein>
<dbReference type="Proteomes" id="UP001372338">
    <property type="component" value="Unassembled WGS sequence"/>
</dbReference>
<accession>A0AAN9FGC3</accession>
<gene>
    <name evidence="1" type="ORF">RIF29_16349</name>
</gene>
<dbReference type="Gene3D" id="1.20.1250.20">
    <property type="entry name" value="MFS general substrate transporter like domains"/>
    <property type="match status" value="1"/>
</dbReference>
<organism evidence="1 2">
    <name type="scientific">Crotalaria pallida</name>
    <name type="common">Smooth rattlebox</name>
    <name type="synonym">Crotalaria striata</name>
    <dbReference type="NCBI Taxonomy" id="3830"/>
    <lineage>
        <taxon>Eukaryota</taxon>
        <taxon>Viridiplantae</taxon>
        <taxon>Streptophyta</taxon>
        <taxon>Embryophyta</taxon>
        <taxon>Tracheophyta</taxon>
        <taxon>Spermatophyta</taxon>
        <taxon>Magnoliopsida</taxon>
        <taxon>eudicotyledons</taxon>
        <taxon>Gunneridae</taxon>
        <taxon>Pentapetalae</taxon>
        <taxon>rosids</taxon>
        <taxon>fabids</taxon>
        <taxon>Fabales</taxon>
        <taxon>Fabaceae</taxon>
        <taxon>Papilionoideae</taxon>
        <taxon>50 kb inversion clade</taxon>
        <taxon>genistoids sensu lato</taxon>
        <taxon>core genistoids</taxon>
        <taxon>Crotalarieae</taxon>
        <taxon>Crotalaria</taxon>
    </lineage>
</organism>
<dbReference type="PANTHER" id="PTHR11654">
    <property type="entry name" value="OLIGOPEPTIDE TRANSPORTER-RELATED"/>
    <property type="match status" value="1"/>
</dbReference>
<name>A0AAN9FGC3_CROPI</name>
<evidence type="ECO:0000313" key="1">
    <source>
        <dbReference type="EMBL" id="KAK7275240.1"/>
    </source>
</evidence>
<dbReference type="EMBL" id="JAYWIO010000003">
    <property type="protein sequence ID" value="KAK7275240.1"/>
    <property type="molecule type" value="Genomic_DNA"/>
</dbReference>
<reference evidence="1 2" key="1">
    <citation type="submission" date="2024-01" db="EMBL/GenBank/DDBJ databases">
        <title>The genomes of 5 underutilized Papilionoideae crops provide insights into root nodulation and disease resistanc.</title>
        <authorList>
            <person name="Yuan L."/>
        </authorList>
    </citation>
    <scope>NUCLEOTIDE SEQUENCE [LARGE SCALE GENOMIC DNA]</scope>
    <source>
        <strain evidence="1">ZHUSHIDOU_FW_LH</strain>
        <tissue evidence="1">Leaf</tissue>
    </source>
</reference>
<sequence length="113" mass="12697">MGTREGFVRMEQNNENHHHVRRRKKGGLITMPFIFANEATEKLAVVGFITNMISYLTTQLHMPLTKAANTVTNYHGTSSLTPLLGAFIADSYAGKFWTISVASIIYLIVKTFF</sequence>
<evidence type="ECO:0000313" key="2">
    <source>
        <dbReference type="Proteomes" id="UP001372338"/>
    </source>
</evidence>